<protein>
    <submittedName>
        <fullName evidence="1">Uncharacterized protein</fullName>
    </submittedName>
</protein>
<reference evidence="1" key="1">
    <citation type="submission" date="2022-06" db="EMBL/GenBank/DDBJ databases">
        <title>Genome Sequence of Candolleomyces eurysporus.</title>
        <authorList>
            <person name="Buettner E."/>
        </authorList>
    </citation>
    <scope>NUCLEOTIDE SEQUENCE</scope>
    <source>
        <strain evidence="1">VTCC 930004</strain>
    </source>
</reference>
<evidence type="ECO:0000313" key="1">
    <source>
        <dbReference type="EMBL" id="KAJ2934398.1"/>
    </source>
</evidence>
<feature type="non-terminal residue" evidence="1">
    <location>
        <position position="53"/>
    </location>
</feature>
<sequence>MRAVRMQGPYRMGGALELRFQHSISVIPFQGPDPFILYAIDGLITPTNRFEAL</sequence>
<gene>
    <name evidence="1" type="ORF">H1R20_g2695</name>
</gene>
<evidence type="ECO:0000313" key="2">
    <source>
        <dbReference type="Proteomes" id="UP001140091"/>
    </source>
</evidence>
<dbReference type="AlphaFoldDB" id="A0A9W8JP36"/>
<name>A0A9W8JP36_9AGAR</name>
<proteinExistence type="predicted"/>
<organism evidence="1 2">
    <name type="scientific">Candolleomyces eurysporus</name>
    <dbReference type="NCBI Taxonomy" id="2828524"/>
    <lineage>
        <taxon>Eukaryota</taxon>
        <taxon>Fungi</taxon>
        <taxon>Dikarya</taxon>
        <taxon>Basidiomycota</taxon>
        <taxon>Agaricomycotina</taxon>
        <taxon>Agaricomycetes</taxon>
        <taxon>Agaricomycetidae</taxon>
        <taxon>Agaricales</taxon>
        <taxon>Agaricineae</taxon>
        <taxon>Psathyrellaceae</taxon>
        <taxon>Candolleomyces</taxon>
    </lineage>
</organism>
<keyword evidence="2" id="KW-1185">Reference proteome</keyword>
<comment type="caution">
    <text evidence="1">The sequence shown here is derived from an EMBL/GenBank/DDBJ whole genome shotgun (WGS) entry which is preliminary data.</text>
</comment>
<dbReference type="Proteomes" id="UP001140091">
    <property type="component" value="Unassembled WGS sequence"/>
</dbReference>
<accession>A0A9W8JP36</accession>
<dbReference type="EMBL" id="JANBPK010000718">
    <property type="protein sequence ID" value="KAJ2934398.1"/>
    <property type="molecule type" value="Genomic_DNA"/>
</dbReference>